<dbReference type="EMBL" id="LT906467">
    <property type="protein sequence ID" value="SNV52629.1"/>
    <property type="molecule type" value="Genomic_DNA"/>
</dbReference>
<proteinExistence type="predicted"/>
<evidence type="ECO:0000313" key="3">
    <source>
        <dbReference type="Proteomes" id="UP000028780"/>
    </source>
</evidence>
<dbReference type="eggNOG" id="ENOG5032ZDS">
    <property type="taxonomic scope" value="Bacteria"/>
</dbReference>
<dbReference type="Proteomes" id="UP000028780">
    <property type="component" value="Chromosome"/>
</dbReference>
<accession>A0A076NL40</accession>
<gene>
    <name evidence="1" type="ORF">CIMIT_00030</name>
    <name evidence="2" type="ORF">SAMEA4535761_00072</name>
</gene>
<dbReference type="RefSeq" id="WP_038587429.1">
    <property type="nucleotide sequence ID" value="NZ_CP009211.1"/>
</dbReference>
<dbReference type="AlphaFoldDB" id="A0A076NL40"/>
<evidence type="ECO:0000313" key="2">
    <source>
        <dbReference type="EMBL" id="SNV52629.1"/>
    </source>
</evidence>
<organism evidence="1 3">
    <name type="scientific">Corynebacterium imitans</name>
    <dbReference type="NCBI Taxonomy" id="156978"/>
    <lineage>
        <taxon>Bacteria</taxon>
        <taxon>Bacillati</taxon>
        <taxon>Actinomycetota</taxon>
        <taxon>Actinomycetes</taxon>
        <taxon>Mycobacteriales</taxon>
        <taxon>Corynebacteriaceae</taxon>
        <taxon>Corynebacterium</taxon>
    </lineage>
</organism>
<sequence>MSDLQKLLDAQTRPAVAKDLAELAETTTAKQSGLTGMAMKSALAAGKKADADAIPKGMNKVLPKVVDGLEPHWSKFQAENGADFGRYLSDHEDEVVDDLIKAADAAVDSLPGPVKKVYTSLRNKAAKIVGPALPELGQIVQKHVG</sequence>
<name>A0A076NL40_9CORY</name>
<reference evidence="1 3" key="1">
    <citation type="submission" date="2014-08" db="EMBL/GenBank/DDBJ databases">
        <title>Complete genome sequence of Corynebacterium imitans DSM 44264, isolated from a five-month-old boy with suspected pharyngeal diphtheria.</title>
        <authorList>
            <person name="Mollmann S."/>
            <person name="Albersmeier A."/>
            <person name="Ruckert C."/>
            <person name="Tauch A."/>
        </authorList>
    </citation>
    <scope>NUCLEOTIDE SEQUENCE [LARGE SCALE GENOMIC DNA]</scope>
    <source>
        <strain evidence="1 3">DSM 44264</strain>
    </source>
</reference>
<evidence type="ECO:0000313" key="1">
    <source>
        <dbReference type="EMBL" id="AIJ32530.1"/>
    </source>
</evidence>
<protein>
    <submittedName>
        <fullName evidence="1">Uncharacterized protein</fullName>
    </submittedName>
</protein>
<keyword evidence="3" id="KW-1185">Reference proteome</keyword>
<dbReference type="KEGG" id="cii:CIMIT_00030"/>
<dbReference type="EMBL" id="CP009211">
    <property type="protein sequence ID" value="AIJ32530.1"/>
    <property type="molecule type" value="Genomic_DNA"/>
</dbReference>
<dbReference type="OrthoDB" id="530636at2"/>
<dbReference type="HOGENOM" id="CLU_120382_0_0_11"/>
<dbReference type="Proteomes" id="UP000215374">
    <property type="component" value="Chromosome 1"/>
</dbReference>
<dbReference type="InterPro" id="IPR054211">
    <property type="entry name" value="DUF6918"/>
</dbReference>
<evidence type="ECO:0000313" key="4">
    <source>
        <dbReference type="Proteomes" id="UP000215374"/>
    </source>
</evidence>
<reference evidence="2 4" key="2">
    <citation type="submission" date="2017-06" db="EMBL/GenBank/DDBJ databases">
        <authorList>
            <consortium name="Pathogen Informatics"/>
        </authorList>
    </citation>
    <scope>NUCLEOTIDE SEQUENCE [LARGE SCALE GENOMIC DNA]</scope>
    <source>
        <strain evidence="2 4">NCTC13015</strain>
    </source>
</reference>
<dbReference type="STRING" id="156978.CIMIT_00030"/>
<dbReference type="Pfam" id="PF21893">
    <property type="entry name" value="DUF6918"/>
    <property type="match status" value="1"/>
</dbReference>